<feature type="region of interest" description="Disordered" evidence="1">
    <location>
        <begin position="1"/>
        <end position="113"/>
    </location>
</feature>
<evidence type="ECO:0000256" key="2">
    <source>
        <dbReference type="SAM" id="Phobius"/>
    </source>
</evidence>
<evidence type="ECO:0000256" key="1">
    <source>
        <dbReference type="SAM" id="MobiDB-lite"/>
    </source>
</evidence>
<comment type="caution">
    <text evidence="3">The sequence shown here is derived from an EMBL/GenBank/DDBJ whole genome shotgun (WGS) entry which is preliminary data.</text>
</comment>
<keyword evidence="2" id="KW-0472">Membrane</keyword>
<organism evidence="3 4">
    <name type="scientific">Lujinxingia sediminis</name>
    <dbReference type="NCBI Taxonomy" id="2480984"/>
    <lineage>
        <taxon>Bacteria</taxon>
        <taxon>Deltaproteobacteria</taxon>
        <taxon>Bradymonadales</taxon>
        <taxon>Lujinxingiaceae</taxon>
        <taxon>Lujinxingia</taxon>
    </lineage>
</organism>
<gene>
    <name evidence="3" type="ORF">EA187_00615</name>
</gene>
<dbReference type="Proteomes" id="UP000282926">
    <property type="component" value="Unassembled WGS sequence"/>
</dbReference>
<accession>A0ABY0CX28</accession>
<feature type="transmembrane region" description="Helical" evidence="2">
    <location>
        <begin position="169"/>
        <end position="190"/>
    </location>
</feature>
<reference evidence="3 4" key="1">
    <citation type="submission" date="2019-01" db="EMBL/GenBank/DDBJ databases">
        <title>Lujinxingia litoralis gen. nov., sp. nov. and Lujinxingia sediminis gen. nov., sp. nov., new members in the order Bradymonadales, isolated from coastal sediment.</title>
        <authorList>
            <person name="Li C.-M."/>
        </authorList>
    </citation>
    <scope>NUCLEOTIDE SEQUENCE [LARGE SCALE GENOMIC DNA]</scope>
    <source>
        <strain evidence="3 4">SEH01</strain>
    </source>
</reference>
<name>A0ABY0CX28_9DELT</name>
<protein>
    <submittedName>
        <fullName evidence="3">Uncharacterized protein</fullName>
    </submittedName>
</protein>
<dbReference type="EMBL" id="SADD01000001">
    <property type="protein sequence ID" value="RVU47970.1"/>
    <property type="molecule type" value="Genomic_DNA"/>
</dbReference>
<keyword evidence="2" id="KW-0812">Transmembrane</keyword>
<evidence type="ECO:0000313" key="3">
    <source>
        <dbReference type="EMBL" id="RVU47970.1"/>
    </source>
</evidence>
<evidence type="ECO:0000313" key="4">
    <source>
        <dbReference type="Proteomes" id="UP000282926"/>
    </source>
</evidence>
<sequence>MTDEVVTQLLTRDSEAKPVDHTTPTAVDEVPPEAPESLDAPETAPASTVSTDDALATIGEYHAAEDAPDDEHGSRSPLDDATLSPEAPEANEPDEDAPSIFDDSAAPSRPPEDRVRVRCYRIREGWQILTGGEIAATLGPPGVFIGGLAILCILSLFDITQNPLRVHPWAQPAAFAALGLLGILPLVRAWRPMWHGARFRIIARGEVEEEADLRATNARLILDRTSWPIAELRRVELNRWESPEDLTLGWVLTIDPPYHAPVHLMTFDPEPEVWRASRVPRIDCPEDAWQLPPAEFDAIHTTLIEHRTQSDASA</sequence>
<feature type="compositionally biased region" description="Basic and acidic residues" evidence="1">
    <location>
        <begin position="62"/>
        <end position="78"/>
    </location>
</feature>
<feature type="transmembrane region" description="Helical" evidence="2">
    <location>
        <begin position="134"/>
        <end position="157"/>
    </location>
</feature>
<keyword evidence="2" id="KW-1133">Transmembrane helix</keyword>
<keyword evidence="4" id="KW-1185">Reference proteome</keyword>
<proteinExistence type="predicted"/>